<dbReference type="EMBL" id="HBNR01033451">
    <property type="protein sequence ID" value="CAE4588452.1"/>
    <property type="molecule type" value="Transcribed_RNA"/>
</dbReference>
<sequence length="667" mass="73200">MPAGASPGVAFICTDTLGHGGEVCASAEASVGDVVASVIAALGGEGAVEHAAEELQAGEPSFWAQHVHQTQLAAQLAWADRVPQHLFFAIERGGQAGPALVVGLSVLGLRFRGRNALLEERARCVLALLDDMNAEFGKPEYQEKLKLAKDRWKVQTLIRGVHLKVLPAYGFSCLGASEDRVLELVLQMQGFIQSGLLTEAAREASAASLVASGYSKMKSLPSGPRAWGDRHSAAAADFRELLLRIRREGAQRFQEEMIGLWRAADRAQGSSQSPFGRIANKTLLSFSGMAEALCRDAAGVIEEDGMQAEVLQDLVGAAIGLLDKPALTPISRLLLGVQPEQLDAWPFDAHGGSLTVLLLVWLPLAFYVRNTVHLYEMLERLQLRAPHMEGAFQADAGMDGAEALRAMLNRDDRHYAYLLFAVVAALQTLRLAGERLGRRGALALLGSSPPGNCVNGYPMGDPGEWPDSQLLFRGIWVGPEVDEERARFQYSFQSFSRDLVGMATVLSFYAGVGGSTAQRIASTHRRVLIFVVRAWWFQEDCLALPVQFFDGPQQFDSEREVLLPPYVQYRLEDDLSLCSDDFPLGVPSKSAVEKLEKLERRWPGFTVPDLLVRMLQRESPPEFAGLLYQHMQPFISVRFIHKAVLPAPLRPLFRDPSLRLYDFEGGA</sequence>
<organism evidence="1">
    <name type="scientific">Alexandrium monilatum</name>
    <dbReference type="NCBI Taxonomy" id="311494"/>
    <lineage>
        <taxon>Eukaryota</taxon>
        <taxon>Sar</taxon>
        <taxon>Alveolata</taxon>
        <taxon>Dinophyceae</taxon>
        <taxon>Gonyaulacales</taxon>
        <taxon>Pyrocystaceae</taxon>
        <taxon>Alexandrium</taxon>
    </lineage>
</organism>
<gene>
    <name evidence="1" type="ORF">AMON00008_LOCUS22952</name>
</gene>
<dbReference type="AlphaFoldDB" id="A0A7S4QMX8"/>
<reference evidence="1" key="1">
    <citation type="submission" date="2021-01" db="EMBL/GenBank/DDBJ databases">
        <authorList>
            <person name="Corre E."/>
            <person name="Pelletier E."/>
            <person name="Niang G."/>
            <person name="Scheremetjew M."/>
            <person name="Finn R."/>
            <person name="Kale V."/>
            <person name="Holt S."/>
            <person name="Cochrane G."/>
            <person name="Meng A."/>
            <person name="Brown T."/>
            <person name="Cohen L."/>
        </authorList>
    </citation>
    <scope>NUCLEOTIDE SEQUENCE</scope>
    <source>
        <strain evidence="1">CCMP3105</strain>
    </source>
</reference>
<proteinExistence type="predicted"/>
<name>A0A7S4QMX8_9DINO</name>
<protein>
    <submittedName>
        <fullName evidence="1">Uncharacterized protein</fullName>
    </submittedName>
</protein>
<evidence type="ECO:0000313" key="1">
    <source>
        <dbReference type="EMBL" id="CAE4588452.1"/>
    </source>
</evidence>
<accession>A0A7S4QMX8</accession>